<reference evidence="3 4" key="1">
    <citation type="submission" date="2016-03" db="EMBL/GenBank/DDBJ databases">
        <title>Complete genome sequence of a soil Actinobacterium, Nocardioides dokdonensis FR1436.</title>
        <authorList>
            <person name="Kwon S.-K."/>
            <person name="Kim K."/>
            <person name="Kim J.F."/>
        </authorList>
    </citation>
    <scope>NUCLEOTIDE SEQUENCE [LARGE SCALE GENOMIC DNA]</scope>
    <source>
        <strain evidence="3 4">FR1436</strain>
    </source>
</reference>
<dbReference type="InterPro" id="IPR051448">
    <property type="entry name" value="CdaR-like_regulators"/>
</dbReference>
<protein>
    <submittedName>
        <fullName evidence="3">Purine catabolism regulatory protein-like family protein</fullName>
    </submittedName>
</protein>
<sequence length="516" mass="54897">MLVKLEEVLGLPSFRAASARTLTGDPTRVMVRWVHSSEVYEMGALLAGGEVLLTTGLGLHGRSASQLADYVDQVADAGCVGVALELGRSFFEVPPSMLAAAQRRGLVFITLQSVVPFERMVEDFHELILRKKLGSARSGEPLWWDLLAVVVAGEGLRALLDAVSRTAGCVVEYRNVDGRVVERSRISSIESAIDQVAAEVRGAAGPLGMLVLRGRGTRRREAIIARAATAVALELARHPGLGQRPSLAQSVVTDLAAGVLGSRGDVERRLTEAGWLCSEGEHLVVAAIDAGAGLPVLDVIPLVVECLTPVMGPPLIGAVGGEVVAVVRGGRRAPPQAVRASMEGAAGEVRRRLCVETLLTAVAAPVADLADLAGAVAEAREVLRSARRYGVRSGVVMARDVGVQRLLATSTDEGRLTAFVQEQIGALIAHDREHEADLVRTLDRYLDAGLSKTVTARALGIRRQSLYARLARIEKLLGVTLEEPAHLIGMGLALTAWRMRTGLDPQAAFDRSPRSR</sequence>
<dbReference type="InterPro" id="IPR042070">
    <property type="entry name" value="PucR_C-HTH_sf"/>
</dbReference>
<dbReference type="InterPro" id="IPR012914">
    <property type="entry name" value="PucR_dom"/>
</dbReference>
<dbReference type="PATRIC" id="fig|1300347.3.peg.320"/>
<dbReference type="KEGG" id="ndk:I601_0319"/>
<accession>A0A1A9GGK8</accession>
<evidence type="ECO:0000259" key="1">
    <source>
        <dbReference type="Pfam" id="PF07905"/>
    </source>
</evidence>
<dbReference type="STRING" id="1300347.I601_0319"/>
<dbReference type="Pfam" id="PF13556">
    <property type="entry name" value="HTH_30"/>
    <property type="match status" value="1"/>
</dbReference>
<dbReference type="Gene3D" id="1.10.10.2840">
    <property type="entry name" value="PucR C-terminal helix-turn-helix domain"/>
    <property type="match status" value="1"/>
</dbReference>
<dbReference type="InterPro" id="IPR025736">
    <property type="entry name" value="PucR_C-HTH_dom"/>
</dbReference>
<evidence type="ECO:0000313" key="4">
    <source>
        <dbReference type="Proteomes" id="UP000077868"/>
    </source>
</evidence>
<name>A0A1A9GGK8_9ACTN</name>
<keyword evidence="4" id="KW-1185">Reference proteome</keyword>
<evidence type="ECO:0000313" key="3">
    <source>
        <dbReference type="EMBL" id="ANH36772.1"/>
    </source>
</evidence>
<dbReference type="PANTHER" id="PTHR33744:SF7">
    <property type="entry name" value="PUCR FAMILY TRANSCRIPTIONAL REGULATOR"/>
    <property type="match status" value="1"/>
</dbReference>
<feature type="domain" description="PucR C-terminal helix-turn-helix" evidence="2">
    <location>
        <begin position="438"/>
        <end position="495"/>
    </location>
</feature>
<proteinExistence type="predicted"/>
<dbReference type="Proteomes" id="UP000077868">
    <property type="component" value="Chromosome"/>
</dbReference>
<dbReference type="RefSeq" id="WP_068105553.1">
    <property type="nucleotide sequence ID" value="NZ_CP015079.1"/>
</dbReference>
<evidence type="ECO:0000259" key="2">
    <source>
        <dbReference type="Pfam" id="PF13556"/>
    </source>
</evidence>
<feature type="domain" description="Purine catabolism PurC-like" evidence="1">
    <location>
        <begin position="7"/>
        <end position="128"/>
    </location>
</feature>
<gene>
    <name evidence="3" type="ORF">I601_0319</name>
</gene>
<dbReference type="Pfam" id="PF07905">
    <property type="entry name" value="PucR"/>
    <property type="match status" value="1"/>
</dbReference>
<dbReference type="PANTHER" id="PTHR33744">
    <property type="entry name" value="CARBOHYDRATE DIACID REGULATOR"/>
    <property type="match status" value="1"/>
</dbReference>
<dbReference type="EMBL" id="CP015079">
    <property type="protein sequence ID" value="ANH36772.1"/>
    <property type="molecule type" value="Genomic_DNA"/>
</dbReference>
<dbReference type="OrthoDB" id="2973014at2"/>
<dbReference type="AlphaFoldDB" id="A0A1A9GGK8"/>
<organism evidence="3 4">
    <name type="scientific">Nocardioides dokdonensis FR1436</name>
    <dbReference type="NCBI Taxonomy" id="1300347"/>
    <lineage>
        <taxon>Bacteria</taxon>
        <taxon>Bacillati</taxon>
        <taxon>Actinomycetota</taxon>
        <taxon>Actinomycetes</taxon>
        <taxon>Propionibacteriales</taxon>
        <taxon>Nocardioidaceae</taxon>
        <taxon>Nocardioides</taxon>
    </lineage>
</organism>